<dbReference type="RefSeq" id="WP_100687309.1">
    <property type="nucleotide sequence ID" value="NZ_JBHTBD010000002.1"/>
</dbReference>
<dbReference type="Gene3D" id="2.60.40.10">
    <property type="entry name" value="Immunoglobulins"/>
    <property type="match status" value="1"/>
</dbReference>
<name>A0ABW2IVH8_9GAMM</name>
<proteinExistence type="predicted"/>
<feature type="region of interest" description="Disordered" evidence="1">
    <location>
        <begin position="314"/>
        <end position="385"/>
    </location>
</feature>
<feature type="signal peptide" evidence="2">
    <location>
        <begin position="1"/>
        <end position="24"/>
    </location>
</feature>
<dbReference type="SUPFAM" id="SSF49265">
    <property type="entry name" value="Fibronectin type III"/>
    <property type="match status" value="1"/>
</dbReference>
<reference evidence="4" key="1">
    <citation type="journal article" date="2019" name="Int. J. Syst. Evol. Microbiol.">
        <title>The Global Catalogue of Microorganisms (GCM) 10K type strain sequencing project: providing services to taxonomists for standard genome sequencing and annotation.</title>
        <authorList>
            <consortium name="The Broad Institute Genomics Platform"/>
            <consortium name="The Broad Institute Genome Sequencing Center for Infectious Disease"/>
            <person name="Wu L."/>
            <person name="Ma J."/>
        </authorList>
    </citation>
    <scope>NUCLEOTIDE SEQUENCE [LARGE SCALE GENOMIC DNA]</scope>
    <source>
        <strain evidence="4">CCUG 60559</strain>
    </source>
</reference>
<sequence>MFFPSSMRLSVLAVVLGSLLTACGGDSSTTGPDTSATTPGDSETPEIKLWVEGYAVKGAIDGGLASIWHHKSETPQKGWEQIGTTARTDKNGGFRIAVPERYSSQPLQVVLESDTRTRMRCDAQPTCKTPDGNDVGFGEWFWPGGNLVLKSIVNPSDTTSSVTLTPLVTLAAETFLEAPDGGLQQFMDLLANQEKRFGLAAGALSRKPVDLSAADLSSVEVSTLKTAMLNIAFLSLVDGQHWRTLGDVLENALASSRQNGQLPLSIGDDLNVSVELLALAAMVQADDLLEYLIEAGVRDEVVTDAMAGLEETLGSTGYVPPILPDPVPEPGPQPAPDRQPTPEPTQEPTPEPTPKPDSVPTPQSTPEPEPEPQPEPVIGSAKMSWNAPATRVNGESLAMGEIGHYIVRYGTEQNVDDRPNEVIVEDGQAMEYEVAGLTEGTWYFAIKTVDINGLESDWSASVSKTISR</sequence>
<protein>
    <recommendedName>
        <fullName evidence="5">Fibronectin type-III domain-containing protein</fullName>
    </recommendedName>
</protein>
<accession>A0ABW2IVH8</accession>
<evidence type="ECO:0000256" key="1">
    <source>
        <dbReference type="SAM" id="MobiDB-lite"/>
    </source>
</evidence>
<feature type="compositionally biased region" description="Pro residues" evidence="1">
    <location>
        <begin position="321"/>
        <end position="375"/>
    </location>
</feature>
<evidence type="ECO:0000256" key="2">
    <source>
        <dbReference type="SAM" id="SignalP"/>
    </source>
</evidence>
<dbReference type="Proteomes" id="UP001596506">
    <property type="component" value="Unassembled WGS sequence"/>
</dbReference>
<keyword evidence="2" id="KW-0732">Signal</keyword>
<dbReference type="EMBL" id="JBHTBD010000002">
    <property type="protein sequence ID" value="MFC7294881.1"/>
    <property type="molecule type" value="Genomic_DNA"/>
</dbReference>
<dbReference type="InterPro" id="IPR013783">
    <property type="entry name" value="Ig-like_fold"/>
</dbReference>
<dbReference type="InterPro" id="IPR036116">
    <property type="entry name" value="FN3_sf"/>
</dbReference>
<evidence type="ECO:0000313" key="4">
    <source>
        <dbReference type="Proteomes" id="UP001596506"/>
    </source>
</evidence>
<comment type="caution">
    <text evidence="3">The sequence shown here is derived from an EMBL/GenBank/DDBJ whole genome shotgun (WGS) entry which is preliminary data.</text>
</comment>
<keyword evidence="4" id="KW-1185">Reference proteome</keyword>
<evidence type="ECO:0000313" key="3">
    <source>
        <dbReference type="EMBL" id="MFC7294881.1"/>
    </source>
</evidence>
<evidence type="ECO:0008006" key="5">
    <source>
        <dbReference type="Google" id="ProtNLM"/>
    </source>
</evidence>
<organism evidence="3 4">
    <name type="scientific">Marinobacter aromaticivorans</name>
    <dbReference type="NCBI Taxonomy" id="1494078"/>
    <lineage>
        <taxon>Bacteria</taxon>
        <taxon>Pseudomonadati</taxon>
        <taxon>Pseudomonadota</taxon>
        <taxon>Gammaproteobacteria</taxon>
        <taxon>Pseudomonadales</taxon>
        <taxon>Marinobacteraceae</taxon>
        <taxon>Marinobacter</taxon>
    </lineage>
</organism>
<dbReference type="CDD" id="cd00063">
    <property type="entry name" value="FN3"/>
    <property type="match status" value="1"/>
</dbReference>
<feature type="chain" id="PRO_5045614714" description="Fibronectin type-III domain-containing protein" evidence="2">
    <location>
        <begin position="25"/>
        <end position="468"/>
    </location>
</feature>
<dbReference type="InterPro" id="IPR003961">
    <property type="entry name" value="FN3_dom"/>
</dbReference>
<gene>
    <name evidence="3" type="ORF">ACFQQA_09105</name>
</gene>